<dbReference type="GO" id="GO:0016491">
    <property type="term" value="F:oxidoreductase activity"/>
    <property type="evidence" value="ECO:0007669"/>
    <property type="project" value="UniProtKB-KW"/>
</dbReference>
<keyword evidence="1" id="KW-0004">4Fe-4S</keyword>
<dbReference type="Gene3D" id="3.30.413.10">
    <property type="entry name" value="Sulfite Reductase Hemoprotein, domain 1"/>
    <property type="match status" value="2"/>
</dbReference>
<gene>
    <name evidence="9" type="ORF">A9A72_121177</name>
</gene>
<evidence type="ECO:0000313" key="9">
    <source>
        <dbReference type="EMBL" id="TYP66184.1"/>
    </source>
</evidence>
<dbReference type="GO" id="GO:0051539">
    <property type="term" value="F:4 iron, 4 sulfur cluster binding"/>
    <property type="evidence" value="ECO:0007669"/>
    <property type="project" value="UniProtKB-KW"/>
</dbReference>
<dbReference type="GO" id="GO:0046872">
    <property type="term" value="F:metal ion binding"/>
    <property type="evidence" value="ECO:0007669"/>
    <property type="project" value="UniProtKB-KW"/>
</dbReference>
<name>A0A5S5BGU0_STUST</name>
<dbReference type="InterPro" id="IPR036136">
    <property type="entry name" value="Nit/Sulf_reduc_fer-like_dom_sf"/>
</dbReference>
<reference evidence="9 10" key="1">
    <citation type="submission" date="2019-07" db="EMBL/GenBank/DDBJ databases">
        <title>Deep subsurface shale carbon reservoir microbial communities from Ohio and West Virginia, USA.</title>
        <authorList>
            <person name="Wrighton K."/>
        </authorList>
    </citation>
    <scope>NUCLEOTIDE SEQUENCE [LARGE SCALE GENOMIC DNA]</scope>
    <source>
        <strain evidence="9 10">NP_8Ht</strain>
    </source>
</reference>
<dbReference type="PANTHER" id="PTHR32439">
    <property type="entry name" value="FERREDOXIN--NITRITE REDUCTASE, CHLOROPLASTIC"/>
    <property type="match status" value="1"/>
</dbReference>
<dbReference type="Gene3D" id="3.90.480.20">
    <property type="match status" value="1"/>
</dbReference>
<evidence type="ECO:0000256" key="1">
    <source>
        <dbReference type="ARBA" id="ARBA00022485"/>
    </source>
</evidence>
<evidence type="ECO:0000259" key="7">
    <source>
        <dbReference type="Pfam" id="PF01077"/>
    </source>
</evidence>
<feature type="domain" description="Nitrite/sulphite reductase 4Fe-4S" evidence="7">
    <location>
        <begin position="119"/>
        <end position="272"/>
    </location>
</feature>
<dbReference type="InterPro" id="IPR005117">
    <property type="entry name" value="NiRdtase/SiRdtase_haem-b_fer"/>
</dbReference>
<keyword evidence="2" id="KW-0349">Heme</keyword>
<dbReference type="GO" id="GO:0020037">
    <property type="term" value="F:heme binding"/>
    <property type="evidence" value="ECO:0007669"/>
    <property type="project" value="InterPro"/>
</dbReference>
<dbReference type="InterPro" id="IPR006067">
    <property type="entry name" value="NO2/SO3_Rdtase_4Fe4S_dom"/>
</dbReference>
<keyword evidence="3" id="KW-0479">Metal-binding</keyword>
<dbReference type="FunFam" id="3.30.413.10:FF:000016">
    <property type="entry name" value="Sulfite reductase subunit beta"/>
    <property type="match status" value="1"/>
</dbReference>
<dbReference type="PANTHER" id="PTHR32439:SF9">
    <property type="entry name" value="BLR3264 PROTEIN"/>
    <property type="match status" value="1"/>
</dbReference>
<dbReference type="RefSeq" id="WP_148924126.1">
    <property type="nucleotide sequence ID" value="NZ_VNHQ01000011.1"/>
</dbReference>
<evidence type="ECO:0000256" key="2">
    <source>
        <dbReference type="ARBA" id="ARBA00022617"/>
    </source>
</evidence>
<dbReference type="Gene3D" id="3.90.480.10">
    <property type="entry name" value="Sulfite Reductase Hemoprotein,Domain 2"/>
    <property type="match status" value="1"/>
</dbReference>
<evidence type="ECO:0000256" key="3">
    <source>
        <dbReference type="ARBA" id="ARBA00022723"/>
    </source>
</evidence>
<dbReference type="FunFam" id="3.30.413.10:FF:000020">
    <property type="entry name" value="Sulfite reductase"/>
    <property type="match status" value="1"/>
</dbReference>
<organism evidence="9 10">
    <name type="scientific">Stutzerimonas stutzeri</name>
    <name type="common">Pseudomonas stutzeri</name>
    <dbReference type="NCBI Taxonomy" id="316"/>
    <lineage>
        <taxon>Bacteria</taxon>
        <taxon>Pseudomonadati</taxon>
        <taxon>Pseudomonadota</taxon>
        <taxon>Gammaproteobacteria</taxon>
        <taxon>Pseudomonadales</taxon>
        <taxon>Pseudomonadaceae</taxon>
        <taxon>Stutzerimonas</taxon>
    </lineage>
</organism>
<feature type="domain" description="Nitrite/Sulfite reductase ferredoxin-like" evidence="8">
    <location>
        <begin position="336"/>
        <end position="398"/>
    </location>
</feature>
<keyword evidence="4" id="KW-0560">Oxidoreductase</keyword>
<dbReference type="EMBL" id="VNHQ01000011">
    <property type="protein sequence ID" value="TYP66184.1"/>
    <property type="molecule type" value="Genomic_DNA"/>
</dbReference>
<feature type="domain" description="Nitrite/Sulfite reductase ferredoxin-like" evidence="8">
    <location>
        <begin position="53"/>
        <end position="109"/>
    </location>
</feature>
<evidence type="ECO:0000313" key="10">
    <source>
        <dbReference type="Proteomes" id="UP000324282"/>
    </source>
</evidence>
<protein>
    <submittedName>
        <fullName evidence="9">Sulfite reductase (NADPH) hemoprotein beta-component</fullName>
    </submittedName>
</protein>
<dbReference type="AlphaFoldDB" id="A0A5S5BGU0"/>
<evidence type="ECO:0000256" key="5">
    <source>
        <dbReference type="ARBA" id="ARBA00023004"/>
    </source>
</evidence>
<comment type="caution">
    <text evidence="9">The sequence shown here is derived from an EMBL/GenBank/DDBJ whole genome shotgun (WGS) entry which is preliminary data.</text>
</comment>
<dbReference type="SUPFAM" id="SSF56014">
    <property type="entry name" value="Nitrite and sulphite reductase 4Fe-4S domain-like"/>
    <property type="match status" value="2"/>
</dbReference>
<evidence type="ECO:0000256" key="6">
    <source>
        <dbReference type="ARBA" id="ARBA00023014"/>
    </source>
</evidence>
<dbReference type="Pfam" id="PF01077">
    <property type="entry name" value="NIR_SIR"/>
    <property type="match status" value="2"/>
</dbReference>
<proteinExistence type="predicted"/>
<evidence type="ECO:0000259" key="8">
    <source>
        <dbReference type="Pfam" id="PF03460"/>
    </source>
</evidence>
<dbReference type="OrthoDB" id="3189055at2"/>
<dbReference type="InterPro" id="IPR045854">
    <property type="entry name" value="NO2/SO3_Rdtase_4Fe4S_sf"/>
</dbReference>
<dbReference type="Proteomes" id="UP000324282">
    <property type="component" value="Unassembled WGS sequence"/>
</dbReference>
<evidence type="ECO:0000256" key="4">
    <source>
        <dbReference type="ARBA" id="ARBA00023002"/>
    </source>
</evidence>
<dbReference type="Pfam" id="PF03460">
    <property type="entry name" value="NIR_SIR_ferr"/>
    <property type="match status" value="2"/>
</dbReference>
<dbReference type="SUPFAM" id="SSF55124">
    <property type="entry name" value="Nitrite/Sulfite reductase N-terminal domain-like"/>
    <property type="match status" value="2"/>
</dbReference>
<keyword evidence="5" id="KW-0408">Iron</keyword>
<accession>A0A5S5BGU0</accession>
<feature type="domain" description="Nitrite/sulphite reductase 4Fe-4S" evidence="7">
    <location>
        <begin position="411"/>
        <end position="547"/>
    </location>
</feature>
<keyword evidence="6" id="KW-0411">Iron-sulfur</keyword>
<dbReference type="InterPro" id="IPR051329">
    <property type="entry name" value="NIR_SIR_4Fe-4S"/>
</dbReference>
<sequence length="552" mass="62124">MYVYDQYDQHIIEDRVRQFRDQIRRYLAGELTDAELLPLRLQNGLYIQRYAPMLRIAVPYGLLSSTQIRKLADITRKYDKGYAHISTRTNVQLNWPELEDVPDILGELATVQMHAIQTSGNCIRNTTTDQFAGVAKDELIDPRPWCEIIRQWSTFHPEFAFLPRKFKIAVNGAVSDRAAIEVHDIGLEAVNNDAGELGFRVSVGGGLGRTPIVGSFINEFLPWQHLLTYLDAILRVYNRYGRRDNKFKARIKILVKALTPEVFAERVEAEWSYLKDGANTLTEAEVDRVSKFFVDPAYKPLDDQSAVLAQLDAEHPGFARWRERNVVAHKKPGYAAVTLSLKSTGVAPGDVTDKQLDTIADLADRYSFGEVRNSHEQNMILADVEQSRLFELWHELRELGVATPNIGLLTDIICCPGGDFCSLANAKSIPIAEAIQRRFDDMDYLFDIGDVDLNISGCMNACGHHHVGHIGILGVDKKGAEFYQVSLGGSSGRNASLGQILGPSFAQDVMPDVIEKVIGVYVEHRTEDEQFLDTFRRIGIDPFKERVYAANH</sequence>